<dbReference type="InterPro" id="IPR036291">
    <property type="entry name" value="NAD(P)-bd_dom_sf"/>
</dbReference>
<accession>A0A975M5H3</accession>
<keyword evidence="5" id="KW-1185">Reference proteome</keyword>
<evidence type="ECO:0000256" key="2">
    <source>
        <dbReference type="ARBA" id="ARBA00023002"/>
    </source>
</evidence>
<dbReference type="EMBL" id="CP076022">
    <property type="protein sequence ID" value="QWC10348.1"/>
    <property type="molecule type" value="Genomic_DNA"/>
</dbReference>
<dbReference type="GO" id="GO:0016020">
    <property type="term" value="C:membrane"/>
    <property type="evidence" value="ECO:0007669"/>
    <property type="project" value="TreeGrafter"/>
</dbReference>
<dbReference type="RefSeq" id="WP_210231460.1">
    <property type="nucleotide sequence ID" value="NZ_CP076022.1"/>
</dbReference>
<dbReference type="SUPFAM" id="SSF51735">
    <property type="entry name" value="NAD(P)-binding Rossmann-fold domains"/>
    <property type="match status" value="1"/>
</dbReference>
<dbReference type="GO" id="GO:0016491">
    <property type="term" value="F:oxidoreductase activity"/>
    <property type="evidence" value="ECO:0007669"/>
    <property type="project" value="UniProtKB-KW"/>
</dbReference>
<reference evidence="4 5" key="1">
    <citation type="submission" date="2021-05" db="EMBL/GenBank/DDBJ databases">
        <title>Novel species in genus Arthrobacter.</title>
        <authorList>
            <person name="Zhang G."/>
        </authorList>
    </citation>
    <scope>NUCLEOTIDE SEQUENCE [LARGE SCALE GENOMIC DNA]</scope>
    <source>
        <strain evidence="5">zg-ZUI227</strain>
    </source>
</reference>
<name>A0A975M5H3_9MICC</name>
<dbReference type="KEGG" id="ajg:KKR91_01440"/>
<dbReference type="Proteomes" id="UP000676885">
    <property type="component" value="Chromosome"/>
</dbReference>
<dbReference type="PRINTS" id="PR00080">
    <property type="entry name" value="SDRFAMILY"/>
</dbReference>
<evidence type="ECO:0000313" key="5">
    <source>
        <dbReference type="Proteomes" id="UP000676885"/>
    </source>
</evidence>
<dbReference type="NCBIfam" id="NF006123">
    <property type="entry name" value="PRK08267.1"/>
    <property type="match status" value="1"/>
</dbReference>
<dbReference type="AlphaFoldDB" id="A0A975M5H3"/>
<comment type="similarity">
    <text evidence="1 3">Belongs to the short-chain dehydrogenases/reductases (SDR) family.</text>
</comment>
<protein>
    <submittedName>
        <fullName evidence="4">SDR family oxidoreductase</fullName>
    </submittedName>
</protein>
<sequence length="276" mass="29510">MAGNSEQHSGRVAVVTGAGRGIGHATAALLLRNGWRVGAFDIDTHGLAELKDIASAHGTTVVTGPLDVRDAQQWRDALASVCEDHLDLLVNNAGLLAAGPFVDTDLERHRALVDVNVLGTINGAHTAFPYLKKADRPVLLNLGSASAIYGQPDLATYSATKFAVRGLTEALELEWAEHGIAVLDLWPLFVNTGMVKGVNIGAIQSFGVRLNETDVAAAAVAAVDRSVKARNRRWPRNVHRAVGIQARVLAATAQISPNWANRLLTERLTRRPNAHL</sequence>
<gene>
    <name evidence="4" type="ORF">KKR91_01440</name>
</gene>
<dbReference type="Gene3D" id="3.40.50.720">
    <property type="entry name" value="NAD(P)-binding Rossmann-like Domain"/>
    <property type="match status" value="1"/>
</dbReference>
<evidence type="ECO:0000313" key="4">
    <source>
        <dbReference type="EMBL" id="QWC10348.1"/>
    </source>
</evidence>
<keyword evidence="2" id="KW-0560">Oxidoreductase</keyword>
<dbReference type="PANTHER" id="PTHR44196:SF1">
    <property type="entry name" value="DEHYDROGENASE_REDUCTASE SDR FAMILY MEMBER 7B"/>
    <property type="match status" value="1"/>
</dbReference>
<dbReference type="PANTHER" id="PTHR44196">
    <property type="entry name" value="DEHYDROGENASE/REDUCTASE SDR FAMILY MEMBER 7B"/>
    <property type="match status" value="1"/>
</dbReference>
<dbReference type="InterPro" id="IPR002347">
    <property type="entry name" value="SDR_fam"/>
</dbReference>
<dbReference type="Pfam" id="PF00106">
    <property type="entry name" value="adh_short"/>
    <property type="match status" value="1"/>
</dbReference>
<proteinExistence type="inferred from homology"/>
<organism evidence="4 5">
    <name type="scientific">Arthrobacter jiangjiafuii</name>
    <dbReference type="NCBI Taxonomy" id="2817475"/>
    <lineage>
        <taxon>Bacteria</taxon>
        <taxon>Bacillati</taxon>
        <taxon>Actinomycetota</taxon>
        <taxon>Actinomycetes</taxon>
        <taxon>Micrococcales</taxon>
        <taxon>Micrococcaceae</taxon>
        <taxon>Arthrobacter</taxon>
    </lineage>
</organism>
<evidence type="ECO:0000256" key="1">
    <source>
        <dbReference type="ARBA" id="ARBA00006484"/>
    </source>
</evidence>
<dbReference type="PRINTS" id="PR00081">
    <property type="entry name" value="GDHRDH"/>
</dbReference>
<evidence type="ECO:0000256" key="3">
    <source>
        <dbReference type="RuleBase" id="RU000363"/>
    </source>
</evidence>